<sequence length="195" mass="22875">MRKSRLASQWDENLYDCPRCLPVEDNASKCRSFVSFELRQCKKNGDDAMRNKKGRNWRKDQMEGRVMGVQRDTITDEGSHVREKYVLGYEARRDYVRYGDSLLTNALSEILTLVSSIGVFVDRVPRYPVNVPKRKTEKTQRTAEEGKETEEEEEEEGEKEEEEEEKEEEEEEEENGKEEEEETNVNPAIRAQENL</sequence>
<feature type="region of interest" description="Disordered" evidence="1">
    <location>
        <begin position="134"/>
        <end position="195"/>
    </location>
</feature>
<evidence type="ECO:0000256" key="1">
    <source>
        <dbReference type="SAM" id="MobiDB-lite"/>
    </source>
</evidence>
<evidence type="ECO:0000313" key="3">
    <source>
        <dbReference type="Proteomes" id="UP000053825"/>
    </source>
</evidence>
<feature type="compositionally biased region" description="Basic and acidic residues" evidence="1">
    <location>
        <begin position="137"/>
        <end position="146"/>
    </location>
</feature>
<feature type="compositionally biased region" description="Acidic residues" evidence="1">
    <location>
        <begin position="147"/>
        <end position="183"/>
    </location>
</feature>
<name>A0A0L7R2R6_9HYME</name>
<protein>
    <submittedName>
        <fullName evidence="2">Uncharacterized protein</fullName>
    </submittedName>
</protein>
<proteinExistence type="predicted"/>
<reference evidence="2 3" key="1">
    <citation type="submission" date="2015-07" db="EMBL/GenBank/DDBJ databases">
        <title>The genome of Habropoda laboriosa.</title>
        <authorList>
            <person name="Pan H."/>
            <person name="Kapheim K."/>
        </authorList>
    </citation>
    <scope>NUCLEOTIDE SEQUENCE [LARGE SCALE GENOMIC DNA]</scope>
    <source>
        <strain evidence="2">0110345459</strain>
    </source>
</reference>
<dbReference type="AlphaFoldDB" id="A0A0L7R2R6"/>
<evidence type="ECO:0000313" key="2">
    <source>
        <dbReference type="EMBL" id="KOC65170.1"/>
    </source>
</evidence>
<keyword evidence="3" id="KW-1185">Reference proteome</keyword>
<dbReference type="Proteomes" id="UP000053825">
    <property type="component" value="Unassembled WGS sequence"/>
</dbReference>
<gene>
    <name evidence="2" type="ORF">WH47_01320</name>
</gene>
<accession>A0A0L7R2R6</accession>
<dbReference type="EMBL" id="KQ414664">
    <property type="protein sequence ID" value="KOC65170.1"/>
    <property type="molecule type" value="Genomic_DNA"/>
</dbReference>
<organism evidence="2 3">
    <name type="scientific">Habropoda laboriosa</name>
    <dbReference type="NCBI Taxonomy" id="597456"/>
    <lineage>
        <taxon>Eukaryota</taxon>
        <taxon>Metazoa</taxon>
        <taxon>Ecdysozoa</taxon>
        <taxon>Arthropoda</taxon>
        <taxon>Hexapoda</taxon>
        <taxon>Insecta</taxon>
        <taxon>Pterygota</taxon>
        <taxon>Neoptera</taxon>
        <taxon>Endopterygota</taxon>
        <taxon>Hymenoptera</taxon>
        <taxon>Apocrita</taxon>
        <taxon>Aculeata</taxon>
        <taxon>Apoidea</taxon>
        <taxon>Anthophila</taxon>
        <taxon>Apidae</taxon>
        <taxon>Habropoda</taxon>
    </lineage>
</organism>